<comment type="caution">
    <text evidence="1">The sequence shown here is derived from an EMBL/GenBank/DDBJ whole genome shotgun (WGS) entry which is preliminary data.</text>
</comment>
<sequence length="464" mass="51574">MRSEARAHYEELLKQSRFISVSQLFARVPTEYWWMLGGDDFHDQFLAVMSDDIREAVDSRGGWDLTDLVIGVSDEPVDGIAEYRRFSDDSCLVLVSDGQLFLGNAIANYYTALYGRYITLPKIGRMLVAATIGPGWRYYAHVAGNHGATVGGILRTYALNRFALNDDSTGADIADSLPPLFRTRGRLLSFVSNIATYSWKFIALHELAHFVLKHDLAPSCDPVANELAADKFAIESLVRWGETQAFRDLPEAERRRGSSYYATLAAAIALLSSRFQERVNLVLPGITHPGYTERIQAIWSILEEDERQAAELMFMVVQEGADIASNLSSQLHQADWQRAQKADVITSGKSSWGSRVQAARDESSVHSPTLAEWQRTVHPLARVEAVANGIAHLQAGRLESALDAWGVIQFSSMLQGYKAVPFTSLRDAIESSPAFGMIADDYERLRTSTMMARQCSVLARKAVK</sequence>
<dbReference type="Proteomes" id="UP001596157">
    <property type="component" value="Unassembled WGS sequence"/>
</dbReference>
<evidence type="ECO:0000313" key="1">
    <source>
        <dbReference type="EMBL" id="MFC5290937.1"/>
    </source>
</evidence>
<dbReference type="RefSeq" id="WP_378250836.1">
    <property type="nucleotide sequence ID" value="NZ_JBHSKF010000019.1"/>
</dbReference>
<accession>A0ABW0EUF9</accession>
<reference evidence="2" key="1">
    <citation type="journal article" date="2019" name="Int. J. Syst. Evol. Microbiol.">
        <title>The Global Catalogue of Microorganisms (GCM) 10K type strain sequencing project: providing services to taxonomists for standard genome sequencing and annotation.</title>
        <authorList>
            <consortium name="The Broad Institute Genomics Platform"/>
            <consortium name="The Broad Institute Genome Sequencing Center for Infectious Disease"/>
            <person name="Wu L."/>
            <person name="Ma J."/>
        </authorList>
    </citation>
    <scope>NUCLEOTIDE SEQUENCE [LARGE SCALE GENOMIC DNA]</scope>
    <source>
        <strain evidence="2">CCUG 59778</strain>
    </source>
</reference>
<proteinExistence type="predicted"/>
<protein>
    <recommendedName>
        <fullName evidence="3">IrrE N-terminal-like domain-containing protein</fullName>
    </recommendedName>
</protein>
<evidence type="ECO:0000313" key="2">
    <source>
        <dbReference type="Proteomes" id="UP001596157"/>
    </source>
</evidence>
<organism evidence="1 2">
    <name type="scientific">Actinokineospora guangxiensis</name>
    <dbReference type="NCBI Taxonomy" id="1490288"/>
    <lineage>
        <taxon>Bacteria</taxon>
        <taxon>Bacillati</taxon>
        <taxon>Actinomycetota</taxon>
        <taxon>Actinomycetes</taxon>
        <taxon>Pseudonocardiales</taxon>
        <taxon>Pseudonocardiaceae</taxon>
        <taxon>Actinokineospora</taxon>
    </lineage>
</organism>
<keyword evidence="2" id="KW-1185">Reference proteome</keyword>
<evidence type="ECO:0008006" key="3">
    <source>
        <dbReference type="Google" id="ProtNLM"/>
    </source>
</evidence>
<dbReference type="EMBL" id="JBHSKF010000019">
    <property type="protein sequence ID" value="MFC5290937.1"/>
    <property type="molecule type" value="Genomic_DNA"/>
</dbReference>
<gene>
    <name evidence="1" type="ORF">ACFPM7_28135</name>
</gene>
<name>A0ABW0EUF9_9PSEU</name>